<evidence type="ECO:0000256" key="4">
    <source>
        <dbReference type="ARBA" id="ARBA00012119"/>
    </source>
</evidence>
<proteinExistence type="inferred from homology"/>
<name>A0ABM1QLY3_CAMSA</name>
<evidence type="ECO:0000256" key="7">
    <source>
        <dbReference type="ARBA" id="ARBA00022741"/>
    </source>
</evidence>
<dbReference type="InterPro" id="IPR001805">
    <property type="entry name" value="Adenokinase"/>
</dbReference>
<dbReference type="InterPro" id="IPR029056">
    <property type="entry name" value="Ribokinase-like"/>
</dbReference>
<gene>
    <name evidence="13" type="primary">LOC104724804</name>
</gene>
<evidence type="ECO:0000256" key="2">
    <source>
        <dbReference type="ARBA" id="ARBA00004801"/>
    </source>
</evidence>
<keyword evidence="9 10" id="KW-0067">ATP-binding</keyword>
<reference evidence="13" key="2">
    <citation type="submission" date="2025-08" db="UniProtKB">
        <authorList>
            <consortium name="RefSeq"/>
        </authorList>
    </citation>
    <scope>IDENTIFICATION</scope>
    <source>
        <tissue evidence="13">Leaf</tissue>
    </source>
</reference>
<evidence type="ECO:0000259" key="11">
    <source>
        <dbReference type="Pfam" id="PF00294"/>
    </source>
</evidence>
<keyword evidence="6 10" id="KW-0660">Purine salvage</keyword>
<evidence type="ECO:0000256" key="10">
    <source>
        <dbReference type="RuleBase" id="RU368116"/>
    </source>
</evidence>
<dbReference type="GeneID" id="104724804"/>
<keyword evidence="10" id="KW-0460">Magnesium</keyword>
<comment type="function">
    <text evidence="10">ATP dependent phosphorylation of adenosine and other related nucleoside analogs to monophosphate derivatives.</text>
</comment>
<evidence type="ECO:0000256" key="9">
    <source>
        <dbReference type="ARBA" id="ARBA00022840"/>
    </source>
</evidence>
<dbReference type="InterPro" id="IPR011611">
    <property type="entry name" value="PfkB_dom"/>
</dbReference>
<dbReference type="Pfam" id="PF00294">
    <property type="entry name" value="PfkB"/>
    <property type="match status" value="1"/>
</dbReference>
<protein>
    <recommendedName>
        <fullName evidence="4 10">Adenosine kinase</fullName>
        <shortName evidence="10">AK</shortName>
        <ecNumber evidence="4 10">2.7.1.20</ecNumber>
    </recommendedName>
    <alternativeName>
        <fullName evidence="10">Adenosine 5'-phosphotransferase</fullName>
    </alternativeName>
</protein>
<evidence type="ECO:0000313" key="13">
    <source>
        <dbReference type="RefSeq" id="XP_019087771.1"/>
    </source>
</evidence>
<dbReference type="PANTHER" id="PTHR45769:SF3">
    <property type="entry name" value="ADENOSINE KINASE"/>
    <property type="match status" value="1"/>
</dbReference>
<keyword evidence="5 10" id="KW-0808">Transferase</keyword>
<evidence type="ECO:0000256" key="5">
    <source>
        <dbReference type="ARBA" id="ARBA00022679"/>
    </source>
</evidence>
<keyword evidence="7 10" id="KW-0547">Nucleotide-binding</keyword>
<organism evidence="12 13">
    <name type="scientific">Camelina sativa</name>
    <name type="common">False flax</name>
    <name type="synonym">Myagrum sativum</name>
    <dbReference type="NCBI Taxonomy" id="90675"/>
    <lineage>
        <taxon>Eukaryota</taxon>
        <taxon>Viridiplantae</taxon>
        <taxon>Streptophyta</taxon>
        <taxon>Embryophyta</taxon>
        <taxon>Tracheophyta</taxon>
        <taxon>Spermatophyta</taxon>
        <taxon>Magnoliopsida</taxon>
        <taxon>eudicotyledons</taxon>
        <taxon>Gunneridae</taxon>
        <taxon>Pentapetalae</taxon>
        <taxon>rosids</taxon>
        <taxon>malvids</taxon>
        <taxon>Brassicales</taxon>
        <taxon>Brassicaceae</taxon>
        <taxon>Camelineae</taxon>
        <taxon>Camelina</taxon>
    </lineage>
</organism>
<comment type="catalytic activity">
    <reaction evidence="10">
        <text>adenosine + ATP = AMP + ADP + H(+)</text>
        <dbReference type="Rhea" id="RHEA:20824"/>
        <dbReference type="ChEBI" id="CHEBI:15378"/>
        <dbReference type="ChEBI" id="CHEBI:16335"/>
        <dbReference type="ChEBI" id="CHEBI:30616"/>
        <dbReference type="ChEBI" id="CHEBI:456215"/>
        <dbReference type="ChEBI" id="CHEBI:456216"/>
        <dbReference type="EC" id="2.7.1.20"/>
    </reaction>
</comment>
<accession>A0ABM1QLY3</accession>
<dbReference type="Proteomes" id="UP000694864">
    <property type="component" value="Chromosome 11"/>
</dbReference>
<evidence type="ECO:0000256" key="1">
    <source>
        <dbReference type="ARBA" id="ARBA00001946"/>
    </source>
</evidence>
<dbReference type="PANTHER" id="PTHR45769">
    <property type="entry name" value="ADENOSINE KINASE"/>
    <property type="match status" value="1"/>
</dbReference>
<evidence type="ECO:0000256" key="6">
    <source>
        <dbReference type="ARBA" id="ARBA00022726"/>
    </source>
</evidence>
<sequence length="92" mass="10430">MKVATTAGVNVHSFGDESKPTRTCRVCVLGGERSLIANLSAASCYKVEHLHKHEYWALVGNAKFYYIDGFFVTIYHHNPFSWYVNMQLLTTS</sequence>
<evidence type="ECO:0000256" key="8">
    <source>
        <dbReference type="ARBA" id="ARBA00022777"/>
    </source>
</evidence>
<comment type="pathway">
    <text evidence="2 10">Purine metabolism; AMP biosynthesis via salvage pathway; AMP from adenosine: step 1/1.</text>
</comment>
<dbReference type="PRINTS" id="PR00989">
    <property type="entry name" value="ADENOKINASE"/>
</dbReference>
<reference evidence="12" key="1">
    <citation type="journal article" date="2014" name="Nat. Commun.">
        <title>The emerging biofuel crop Camelina sativa retains a highly undifferentiated hexaploid genome structure.</title>
        <authorList>
            <person name="Kagale S."/>
            <person name="Koh C."/>
            <person name="Nixon J."/>
            <person name="Bollina V."/>
            <person name="Clarke W.E."/>
            <person name="Tuteja R."/>
            <person name="Spillane C."/>
            <person name="Robinson S.J."/>
            <person name="Links M.G."/>
            <person name="Clarke C."/>
            <person name="Higgins E.E."/>
            <person name="Huebert T."/>
            <person name="Sharpe A.G."/>
            <person name="Parkin I.A."/>
        </authorList>
    </citation>
    <scope>NUCLEOTIDE SEQUENCE [LARGE SCALE GENOMIC DNA]</scope>
    <source>
        <strain evidence="12">cv. DH55</strain>
    </source>
</reference>
<dbReference type="EC" id="2.7.1.20" evidence="4 10"/>
<dbReference type="Gene3D" id="3.40.1190.20">
    <property type="match status" value="1"/>
</dbReference>
<feature type="domain" description="Carbohydrate kinase PfkB" evidence="11">
    <location>
        <begin position="6"/>
        <end position="72"/>
    </location>
</feature>
<comment type="similarity">
    <text evidence="3 10">Belongs to the carbohydrate kinase PfkB family.</text>
</comment>
<comment type="cofactor">
    <cofactor evidence="1 10">
        <name>Mg(2+)</name>
        <dbReference type="ChEBI" id="CHEBI:18420"/>
    </cofactor>
</comment>
<keyword evidence="12" id="KW-1185">Reference proteome</keyword>
<dbReference type="RefSeq" id="XP_019087771.1">
    <property type="nucleotide sequence ID" value="XM_019232226.1"/>
</dbReference>
<dbReference type="SUPFAM" id="SSF53613">
    <property type="entry name" value="Ribokinase-like"/>
    <property type="match status" value="1"/>
</dbReference>
<evidence type="ECO:0000313" key="12">
    <source>
        <dbReference type="Proteomes" id="UP000694864"/>
    </source>
</evidence>
<keyword evidence="8 10" id="KW-0418">Kinase</keyword>
<evidence type="ECO:0000256" key="3">
    <source>
        <dbReference type="ARBA" id="ARBA00010688"/>
    </source>
</evidence>